<evidence type="ECO:0000313" key="4">
    <source>
        <dbReference type="EMBL" id="MFK2853012.1"/>
    </source>
</evidence>
<evidence type="ECO:0000256" key="3">
    <source>
        <dbReference type="SAM" id="Phobius"/>
    </source>
</evidence>
<dbReference type="Proteomes" id="UP001620409">
    <property type="component" value="Unassembled WGS sequence"/>
</dbReference>
<organism evidence="4 5">
    <name type="scientific">Dyella humi</name>
    <dbReference type="NCBI Taxonomy" id="1770547"/>
    <lineage>
        <taxon>Bacteria</taxon>
        <taxon>Pseudomonadati</taxon>
        <taxon>Pseudomonadota</taxon>
        <taxon>Gammaproteobacteria</taxon>
        <taxon>Lysobacterales</taxon>
        <taxon>Rhodanobacteraceae</taxon>
        <taxon>Dyella</taxon>
    </lineage>
</organism>
<keyword evidence="2" id="KW-0802">TPR repeat</keyword>
<dbReference type="InterPro" id="IPR052346">
    <property type="entry name" value="O-mannosyl-transferase_TMTC"/>
</dbReference>
<keyword evidence="5" id="KW-1185">Reference proteome</keyword>
<keyword evidence="3" id="KW-0812">Transmembrane</keyword>
<keyword evidence="3" id="KW-0472">Membrane</keyword>
<protein>
    <recommendedName>
        <fullName evidence="6">Tetratricopeptide repeat protein</fullName>
    </recommendedName>
</protein>
<evidence type="ECO:0000313" key="5">
    <source>
        <dbReference type="Proteomes" id="UP001620409"/>
    </source>
</evidence>
<feature type="transmembrane region" description="Helical" evidence="3">
    <location>
        <begin position="316"/>
        <end position="334"/>
    </location>
</feature>
<feature type="transmembrane region" description="Helical" evidence="3">
    <location>
        <begin position="239"/>
        <end position="257"/>
    </location>
</feature>
<feature type="transmembrane region" description="Helical" evidence="3">
    <location>
        <begin position="371"/>
        <end position="389"/>
    </location>
</feature>
<proteinExistence type="predicted"/>
<dbReference type="EMBL" id="JADIKI010000019">
    <property type="protein sequence ID" value="MFK2853012.1"/>
    <property type="molecule type" value="Genomic_DNA"/>
</dbReference>
<name>A0ABW8ICW8_9GAMM</name>
<keyword evidence="3" id="KW-1133">Transmembrane helix</keyword>
<feature type="transmembrane region" description="Helical" evidence="3">
    <location>
        <begin position="187"/>
        <end position="204"/>
    </location>
</feature>
<feature type="transmembrane region" description="Helical" evidence="3">
    <location>
        <begin position="396"/>
        <end position="417"/>
    </location>
</feature>
<evidence type="ECO:0000256" key="1">
    <source>
        <dbReference type="ARBA" id="ARBA00022737"/>
    </source>
</evidence>
<reference evidence="4 5" key="1">
    <citation type="submission" date="2020-10" db="EMBL/GenBank/DDBJ databases">
        <title>Phylogeny of dyella-like bacteria.</title>
        <authorList>
            <person name="Fu J."/>
        </authorList>
    </citation>
    <scope>NUCLEOTIDE SEQUENCE [LARGE SCALE GENOMIC DNA]</scope>
    <source>
        <strain evidence="4 5">DHG40</strain>
    </source>
</reference>
<dbReference type="PANTHER" id="PTHR44227:SF3">
    <property type="entry name" value="PROTEIN O-MANNOSYL-TRANSFERASE TMTC4"/>
    <property type="match status" value="1"/>
</dbReference>
<feature type="transmembrane region" description="Helical" evidence="3">
    <location>
        <begin position="162"/>
        <end position="178"/>
    </location>
</feature>
<feature type="transmembrane region" description="Helical" evidence="3">
    <location>
        <begin position="341"/>
        <end position="359"/>
    </location>
</feature>
<feature type="transmembrane region" description="Helical" evidence="3">
    <location>
        <begin position="12"/>
        <end position="31"/>
    </location>
</feature>
<feature type="transmembrane region" description="Helical" evidence="3">
    <location>
        <begin position="210"/>
        <end position="227"/>
    </location>
</feature>
<sequence>MSLASSRYQVRYLLALLVTLVLTAVAFWPALSGGFIFDDYPIFAENPVAHVTWNWQSWQALWTWSHANIQRPLAMFSYALNYALGGETWGFKAVNLALHLLNTVLVWLLSRRLLVTGWALSSANQNTPARQIDFWAIGLTLAWAIHPLQVSTVMYVVQRMELMGYTFTLLALLAYWRARRLQQMGQYAWPWLLLCGGLTLIGYYAKETAVLVAGYAFLLELTVLRFAAYRPAVSRAWKVAYALAVISAIAIFLGYLLPHYATASAYADRGYSAWQRELTQLRVLPMYLDWSLLPLPSRLYFYYDNYSVSTSLLDPISTLLGGLFLIFLLSLALWMRHRRPLLALGIGWFFVAQTLTSSPLPLELVFEHRNYPALFGVLLAITDLLWLIQSRLQSRLIVIIAPILILNLAVLTTLRAATWGNPLLLSSTLAQNNPDSSRAALDLARHYIVISGDDPQKPIYALGIRELQRAAALPSSTIMPEDALLIQAANHPGLDSAPLWASLENKLRTRPLGPETYLVLSGLLQARFSSNVNIDVHQLARAYAIAVARDPSRIGLHVQYAELAYRGLHDPALAIDQWQQAVALQKDSRGYSIELTKYLIDNQRGQEAQAVIAKAQALQPSLLKDPELIDLYNKAKQQIDQTQAAQPSQLAYPHPSN</sequence>
<gene>
    <name evidence="4" type="ORF">ISP18_00200</name>
</gene>
<evidence type="ECO:0008006" key="6">
    <source>
        <dbReference type="Google" id="ProtNLM"/>
    </source>
</evidence>
<comment type="caution">
    <text evidence="4">The sequence shown here is derived from an EMBL/GenBank/DDBJ whole genome shotgun (WGS) entry which is preliminary data.</text>
</comment>
<accession>A0ABW8ICW8</accession>
<feature type="transmembrane region" description="Helical" evidence="3">
    <location>
        <begin position="134"/>
        <end position="156"/>
    </location>
</feature>
<dbReference type="PANTHER" id="PTHR44227">
    <property type="match status" value="1"/>
</dbReference>
<feature type="transmembrane region" description="Helical" evidence="3">
    <location>
        <begin position="96"/>
        <end position="114"/>
    </location>
</feature>
<keyword evidence="1" id="KW-0677">Repeat</keyword>
<evidence type="ECO:0000256" key="2">
    <source>
        <dbReference type="ARBA" id="ARBA00022803"/>
    </source>
</evidence>
<dbReference type="RefSeq" id="WP_380007480.1">
    <property type="nucleotide sequence ID" value="NZ_JADIKI010000019.1"/>
</dbReference>